<organism evidence="4 5">
    <name type="scientific">Hypsibius exemplaris</name>
    <name type="common">Freshwater tardigrade</name>
    <dbReference type="NCBI Taxonomy" id="2072580"/>
    <lineage>
        <taxon>Eukaryota</taxon>
        <taxon>Metazoa</taxon>
        <taxon>Ecdysozoa</taxon>
        <taxon>Tardigrada</taxon>
        <taxon>Eutardigrada</taxon>
        <taxon>Parachela</taxon>
        <taxon>Hypsibioidea</taxon>
        <taxon>Hypsibiidae</taxon>
        <taxon>Hypsibius</taxon>
    </lineage>
</organism>
<dbReference type="InterPro" id="IPR013790">
    <property type="entry name" value="Dwarfin"/>
</dbReference>
<dbReference type="InterPro" id="IPR001132">
    <property type="entry name" value="SMAD_dom_Dwarfin-type"/>
</dbReference>
<dbReference type="GO" id="GO:0030509">
    <property type="term" value="P:BMP signaling pathway"/>
    <property type="evidence" value="ECO:0007669"/>
    <property type="project" value="TreeGrafter"/>
</dbReference>
<protein>
    <submittedName>
        <fullName evidence="4">Mothers against decapentaplegic-like protein 2</fullName>
    </submittedName>
</protein>
<evidence type="ECO:0000313" key="4">
    <source>
        <dbReference type="EMBL" id="OWA52813.1"/>
    </source>
</evidence>
<dbReference type="SUPFAM" id="SSF49879">
    <property type="entry name" value="SMAD/FHA domain"/>
    <property type="match status" value="1"/>
</dbReference>
<dbReference type="InterPro" id="IPR008984">
    <property type="entry name" value="SMAD_FHA_dom_sf"/>
</dbReference>
<dbReference type="GO" id="GO:0050793">
    <property type="term" value="P:regulation of developmental process"/>
    <property type="evidence" value="ECO:0007669"/>
    <property type="project" value="UniProtKB-ARBA"/>
</dbReference>
<sequence>MDHPQPPPPPYGYTPFLGRSIGNSPCTRDLLEMDHSAGPEPHFWSSISYYELNERVGDVFHASQPSIIVDGYTLPVCGDRFCLGLLANVNRNIESVEPARKSIGKGVRLTHIDGAVFAECLSEQAIFVQSRQSSERYGWHPATVCKIPSGCNLKIFDYEEFASTVRASVAEGFEFVYKLAGMCTIRMSFVKGWGSDYRRQTVTATPCWIEIHLNGPLQWLDKILRQMGSPGVPFVPADLDLPDADGLLFLLQFSTLRRVPLEDRG</sequence>
<accession>A0A9X6NGY2</accession>
<evidence type="ECO:0000256" key="1">
    <source>
        <dbReference type="ARBA" id="ARBA00023015"/>
    </source>
</evidence>
<dbReference type="GO" id="GO:0000981">
    <property type="term" value="F:DNA-binding transcription factor activity, RNA polymerase II-specific"/>
    <property type="evidence" value="ECO:0007669"/>
    <property type="project" value="TreeGrafter"/>
</dbReference>
<dbReference type="GO" id="GO:0060395">
    <property type="term" value="P:SMAD protein signal transduction"/>
    <property type="evidence" value="ECO:0007669"/>
    <property type="project" value="TreeGrafter"/>
</dbReference>
<reference evidence="5" key="1">
    <citation type="submission" date="2017-01" db="EMBL/GenBank/DDBJ databases">
        <title>Comparative genomics of anhydrobiosis in the tardigrade Hypsibius dujardini.</title>
        <authorList>
            <person name="Yoshida Y."/>
            <person name="Koutsovoulos G."/>
            <person name="Laetsch D."/>
            <person name="Stevens L."/>
            <person name="Kumar S."/>
            <person name="Horikawa D."/>
            <person name="Ishino K."/>
            <person name="Komine S."/>
            <person name="Tomita M."/>
            <person name="Blaxter M."/>
            <person name="Arakawa K."/>
        </authorList>
    </citation>
    <scope>NUCLEOTIDE SEQUENCE [LARGE SCALE GENOMIC DNA]</scope>
    <source>
        <strain evidence="5">Z151</strain>
    </source>
</reference>
<keyword evidence="1" id="KW-0805">Transcription regulation</keyword>
<dbReference type="PANTHER" id="PTHR13703">
    <property type="entry name" value="SMAD"/>
    <property type="match status" value="1"/>
</dbReference>
<dbReference type="OrthoDB" id="5794312at2759"/>
<gene>
    <name evidence="4" type="ORF">BV898_17256</name>
</gene>
<evidence type="ECO:0000259" key="3">
    <source>
        <dbReference type="PROSITE" id="PS51076"/>
    </source>
</evidence>
<proteinExistence type="predicted"/>
<dbReference type="SMART" id="SM00524">
    <property type="entry name" value="DWB"/>
    <property type="match status" value="1"/>
</dbReference>
<comment type="caution">
    <text evidence="4">The sequence shown here is derived from an EMBL/GenBank/DDBJ whole genome shotgun (WGS) entry which is preliminary data.</text>
</comment>
<dbReference type="GO" id="GO:0009791">
    <property type="term" value="P:post-embryonic development"/>
    <property type="evidence" value="ECO:0007669"/>
    <property type="project" value="UniProtKB-ARBA"/>
</dbReference>
<evidence type="ECO:0000256" key="2">
    <source>
        <dbReference type="ARBA" id="ARBA00023163"/>
    </source>
</evidence>
<evidence type="ECO:0000313" key="5">
    <source>
        <dbReference type="Proteomes" id="UP000192578"/>
    </source>
</evidence>
<dbReference type="GO" id="GO:0051239">
    <property type="term" value="P:regulation of multicellular organismal process"/>
    <property type="evidence" value="ECO:0007669"/>
    <property type="project" value="UniProtKB-ARBA"/>
</dbReference>
<feature type="domain" description="MH2" evidence="3">
    <location>
        <begin position="44"/>
        <end position="238"/>
    </location>
</feature>
<dbReference type="EMBL" id="MTYJ01000287">
    <property type="protein sequence ID" value="OWA52813.1"/>
    <property type="molecule type" value="Genomic_DNA"/>
</dbReference>
<dbReference type="PROSITE" id="PS51076">
    <property type="entry name" value="MH2"/>
    <property type="match status" value="1"/>
</dbReference>
<dbReference type="GO" id="GO:0030154">
    <property type="term" value="P:cell differentiation"/>
    <property type="evidence" value="ECO:0007669"/>
    <property type="project" value="TreeGrafter"/>
</dbReference>
<dbReference type="GO" id="GO:0000978">
    <property type="term" value="F:RNA polymerase II cis-regulatory region sequence-specific DNA binding"/>
    <property type="evidence" value="ECO:0007669"/>
    <property type="project" value="TreeGrafter"/>
</dbReference>
<keyword evidence="2" id="KW-0804">Transcription</keyword>
<keyword evidence="5" id="KW-1185">Reference proteome</keyword>
<dbReference type="GO" id="GO:0070411">
    <property type="term" value="F:I-SMAD binding"/>
    <property type="evidence" value="ECO:0007669"/>
    <property type="project" value="TreeGrafter"/>
</dbReference>
<dbReference type="AlphaFoldDB" id="A0A9X6NGY2"/>
<dbReference type="InterPro" id="IPR017855">
    <property type="entry name" value="SMAD-like_dom_sf"/>
</dbReference>
<name>A0A9X6NGY2_HYPEX</name>
<dbReference type="GO" id="GO:0009653">
    <property type="term" value="P:anatomical structure morphogenesis"/>
    <property type="evidence" value="ECO:0007669"/>
    <property type="project" value="TreeGrafter"/>
</dbReference>
<dbReference type="Proteomes" id="UP000192578">
    <property type="component" value="Unassembled WGS sequence"/>
</dbReference>
<dbReference type="Gene3D" id="2.60.200.10">
    <property type="match status" value="1"/>
</dbReference>
<dbReference type="GO" id="GO:0071144">
    <property type="term" value="C:heteromeric SMAD protein complex"/>
    <property type="evidence" value="ECO:0007669"/>
    <property type="project" value="TreeGrafter"/>
</dbReference>
<dbReference type="Pfam" id="PF03166">
    <property type="entry name" value="MH2"/>
    <property type="match status" value="1"/>
</dbReference>